<dbReference type="EMBL" id="NBSH01000019">
    <property type="protein sequence ID" value="ORX33545.1"/>
    <property type="molecule type" value="Genomic_DNA"/>
</dbReference>
<evidence type="ECO:0000259" key="2">
    <source>
        <dbReference type="Pfam" id="PF24803"/>
    </source>
</evidence>
<dbReference type="OrthoDB" id="2937326at2759"/>
<feature type="transmembrane region" description="Helical" evidence="1">
    <location>
        <begin position="136"/>
        <end position="157"/>
    </location>
</feature>
<accession>A0A1Y1U8V7</accession>
<keyword evidence="1" id="KW-0812">Transmembrane</keyword>
<dbReference type="InterPro" id="IPR056121">
    <property type="entry name" value="DUF7704"/>
</dbReference>
<feature type="transmembrane region" description="Helical" evidence="1">
    <location>
        <begin position="12"/>
        <end position="34"/>
    </location>
</feature>
<evidence type="ECO:0000256" key="1">
    <source>
        <dbReference type="SAM" id="Phobius"/>
    </source>
</evidence>
<reference evidence="3 4" key="1">
    <citation type="submission" date="2017-03" db="EMBL/GenBank/DDBJ databases">
        <title>Widespread Adenine N6-methylation of Active Genes in Fungi.</title>
        <authorList>
            <consortium name="DOE Joint Genome Institute"/>
            <person name="Mondo S.J."/>
            <person name="Dannebaum R.O."/>
            <person name="Kuo R.C."/>
            <person name="Louie K.B."/>
            <person name="Bewick A.J."/>
            <person name="Labutti K."/>
            <person name="Haridas S."/>
            <person name="Kuo A."/>
            <person name="Salamov A."/>
            <person name="Ahrendt S.R."/>
            <person name="Lau R."/>
            <person name="Bowen B.P."/>
            <person name="Lipzen A."/>
            <person name="Sullivan W."/>
            <person name="Andreopoulos W.B."/>
            <person name="Clum A."/>
            <person name="Lindquist E."/>
            <person name="Daum C."/>
            <person name="Northen T.R."/>
            <person name="Ramamoorthy G."/>
            <person name="Schmitz R.J."/>
            <person name="Gryganskyi A."/>
            <person name="Culley D."/>
            <person name="Magnuson J."/>
            <person name="James T.Y."/>
            <person name="O'Malley M.A."/>
            <person name="Stajich J.E."/>
            <person name="Spatafora J.W."/>
            <person name="Visel A."/>
            <person name="Grigoriev I.V."/>
        </authorList>
    </citation>
    <scope>NUCLEOTIDE SEQUENCE [LARGE SCALE GENOMIC DNA]</scope>
    <source>
        <strain evidence="3 4">NRRL Y-17943</strain>
    </source>
</reference>
<evidence type="ECO:0000313" key="3">
    <source>
        <dbReference type="EMBL" id="ORX33545.1"/>
    </source>
</evidence>
<dbReference type="STRING" id="4999.A0A1Y1U8V7"/>
<gene>
    <name evidence="3" type="ORF">BD324DRAFT_639238</name>
</gene>
<dbReference type="GeneID" id="33559016"/>
<protein>
    <recommendedName>
        <fullName evidence="2">DUF7704 domain-containing protein</fullName>
    </recommendedName>
</protein>
<keyword evidence="4" id="KW-1185">Reference proteome</keyword>
<keyword evidence="1" id="KW-1133">Transmembrane helix</keyword>
<feature type="transmembrane region" description="Helical" evidence="1">
    <location>
        <begin position="104"/>
        <end position="124"/>
    </location>
</feature>
<organism evidence="3 4">
    <name type="scientific">Kockovaella imperatae</name>
    <dbReference type="NCBI Taxonomy" id="4999"/>
    <lineage>
        <taxon>Eukaryota</taxon>
        <taxon>Fungi</taxon>
        <taxon>Dikarya</taxon>
        <taxon>Basidiomycota</taxon>
        <taxon>Agaricomycotina</taxon>
        <taxon>Tremellomycetes</taxon>
        <taxon>Tremellales</taxon>
        <taxon>Cuniculitremaceae</taxon>
        <taxon>Kockovaella</taxon>
    </lineage>
</organism>
<dbReference type="Proteomes" id="UP000193218">
    <property type="component" value="Unassembled WGS sequence"/>
</dbReference>
<proteinExistence type="predicted"/>
<name>A0A1Y1U8V7_9TREE</name>
<dbReference type="InParanoid" id="A0A1Y1U8V7"/>
<dbReference type="PANTHER" id="PTHR37019">
    <property type="entry name" value="CHROMOSOME 1, WHOLE GENOME SHOTGUN SEQUENCE"/>
    <property type="match status" value="1"/>
</dbReference>
<feature type="transmembrane region" description="Helical" evidence="1">
    <location>
        <begin position="63"/>
        <end position="83"/>
    </location>
</feature>
<comment type="caution">
    <text evidence="3">The sequence shown here is derived from an EMBL/GenBank/DDBJ whole genome shotgun (WGS) entry which is preliminary data.</text>
</comment>
<evidence type="ECO:0000313" key="4">
    <source>
        <dbReference type="Proteomes" id="UP000193218"/>
    </source>
</evidence>
<dbReference type="AlphaFoldDB" id="A0A1Y1U8V7"/>
<sequence>MAVTHPRRPLPGLYYYFFWLIEPALTLAGAWSAISNSQGYAADLLHNEEPGTVNLGKTIRGQIVVGGLGSCFLLFAMISLSLFPIIKRSLPDRPDIQERLVKGILIPLAIADLTHISMTLLPLPMSLLQQPLKWTYMIHCNVMITAFLFLVRSMYLLGVGRGKSAKRASRKDL</sequence>
<dbReference type="RefSeq" id="XP_021867864.1">
    <property type="nucleotide sequence ID" value="XM_022017207.1"/>
</dbReference>
<dbReference type="PANTHER" id="PTHR37019:SF2">
    <property type="entry name" value="EXPERA DOMAIN-CONTAINING PROTEIN"/>
    <property type="match status" value="1"/>
</dbReference>
<feature type="domain" description="DUF7704" evidence="2">
    <location>
        <begin position="10"/>
        <end position="160"/>
    </location>
</feature>
<dbReference type="Pfam" id="PF24803">
    <property type="entry name" value="DUF7704"/>
    <property type="match status" value="1"/>
</dbReference>
<keyword evidence="1" id="KW-0472">Membrane</keyword>